<evidence type="ECO:0000313" key="3">
    <source>
        <dbReference type="Proteomes" id="UP001066276"/>
    </source>
</evidence>
<comment type="caution">
    <text evidence="2">The sequence shown here is derived from an EMBL/GenBank/DDBJ whole genome shotgun (WGS) entry which is preliminary data.</text>
</comment>
<accession>A0AAV7NGE4</accession>
<protein>
    <submittedName>
        <fullName evidence="2">Uncharacterized protein</fullName>
    </submittedName>
</protein>
<evidence type="ECO:0000313" key="2">
    <source>
        <dbReference type="EMBL" id="KAJ1115122.1"/>
    </source>
</evidence>
<reference evidence="2" key="1">
    <citation type="journal article" date="2022" name="bioRxiv">
        <title>Sequencing and chromosome-scale assembly of the giantPleurodeles waltlgenome.</title>
        <authorList>
            <person name="Brown T."/>
            <person name="Elewa A."/>
            <person name="Iarovenko S."/>
            <person name="Subramanian E."/>
            <person name="Araus A.J."/>
            <person name="Petzold A."/>
            <person name="Susuki M."/>
            <person name="Suzuki K.-i.T."/>
            <person name="Hayashi T."/>
            <person name="Toyoda A."/>
            <person name="Oliveira C."/>
            <person name="Osipova E."/>
            <person name="Leigh N.D."/>
            <person name="Simon A."/>
            <person name="Yun M.H."/>
        </authorList>
    </citation>
    <scope>NUCLEOTIDE SEQUENCE</scope>
    <source>
        <strain evidence="2">20211129_DDA</strain>
        <tissue evidence="2">Liver</tissue>
    </source>
</reference>
<dbReference type="AlphaFoldDB" id="A0AAV7NGE4"/>
<feature type="compositionally biased region" description="Basic and acidic residues" evidence="1">
    <location>
        <begin position="59"/>
        <end position="71"/>
    </location>
</feature>
<sequence>MFDAPGPRPVKRHQGTEAAQPRSRSNAALWPNYNLGRGVDAATPTGDGAEETRGCGGRESTKNPSKHECRRTPHSGKPRTTPAAGELRESIPT</sequence>
<name>A0AAV7NGE4_PLEWA</name>
<dbReference type="EMBL" id="JANPWB010000012">
    <property type="protein sequence ID" value="KAJ1115122.1"/>
    <property type="molecule type" value="Genomic_DNA"/>
</dbReference>
<evidence type="ECO:0000256" key="1">
    <source>
        <dbReference type="SAM" id="MobiDB-lite"/>
    </source>
</evidence>
<organism evidence="2 3">
    <name type="scientific">Pleurodeles waltl</name>
    <name type="common">Iberian ribbed newt</name>
    <dbReference type="NCBI Taxonomy" id="8319"/>
    <lineage>
        <taxon>Eukaryota</taxon>
        <taxon>Metazoa</taxon>
        <taxon>Chordata</taxon>
        <taxon>Craniata</taxon>
        <taxon>Vertebrata</taxon>
        <taxon>Euteleostomi</taxon>
        <taxon>Amphibia</taxon>
        <taxon>Batrachia</taxon>
        <taxon>Caudata</taxon>
        <taxon>Salamandroidea</taxon>
        <taxon>Salamandridae</taxon>
        <taxon>Pleurodelinae</taxon>
        <taxon>Pleurodeles</taxon>
    </lineage>
</organism>
<keyword evidence="3" id="KW-1185">Reference proteome</keyword>
<feature type="region of interest" description="Disordered" evidence="1">
    <location>
        <begin position="1"/>
        <end position="93"/>
    </location>
</feature>
<dbReference type="Proteomes" id="UP001066276">
    <property type="component" value="Chromosome 8"/>
</dbReference>
<gene>
    <name evidence="2" type="ORF">NDU88_003348</name>
</gene>
<proteinExistence type="predicted"/>